<reference evidence="1 2" key="1">
    <citation type="journal article" date="2010" name="Nature">
        <title>Genome sequencing and analysis of the model grass Brachypodium distachyon.</title>
        <authorList>
            <consortium name="International Brachypodium Initiative"/>
        </authorList>
    </citation>
    <scope>NUCLEOTIDE SEQUENCE [LARGE SCALE GENOMIC DNA]</scope>
    <source>
        <strain evidence="1 2">Bd21</strain>
    </source>
</reference>
<dbReference type="AlphaFoldDB" id="A0A2K2D8Z1"/>
<dbReference type="Gramene" id="PNT70739">
    <property type="protein sequence ID" value="PNT70739"/>
    <property type="gene ID" value="BRADI_2g17064v3"/>
</dbReference>
<dbReference type="EMBL" id="CM000881">
    <property type="protein sequence ID" value="PNT70741.1"/>
    <property type="molecule type" value="Genomic_DNA"/>
</dbReference>
<evidence type="ECO:0000313" key="2">
    <source>
        <dbReference type="EnsemblPlants" id="PNT70739"/>
    </source>
</evidence>
<protein>
    <submittedName>
        <fullName evidence="1 2">Uncharacterized protein</fullName>
    </submittedName>
</protein>
<dbReference type="InParanoid" id="A0A2K2D8Z1"/>
<reference evidence="1" key="2">
    <citation type="submission" date="2017-06" db="EMBL/GenBank/DDBJ databases">
        <title>WGS assembly of Brachypodium distachyon.</title>
        <authorList>
            <consortium name="The International Brachypodium Initiative"/>
            <person name="Lucas S."/>
            <person name="Harmon-Smith M."/>
            <person name="Lail K."/>
            <person name="Tice H."/>
            <person name="Grimwood J."/>
            <person name="Bruce D."/>
            <person name="Barry K."/>
            <person name="Shu S."/>
            <person name="Lindquist E."/>
            <person name="Wang M."/>
            <person name="Pitluck S."/>
            <person name="Vogel J.P."/>
            <person name="Garvin D.F."/>
            <person name="Mockler T.C."/>
            <person name="Schmutz J."/>
            <person name="Rokhsar D."/>
            <person name="Bevan M.W."/>
        </authorList>
    </citation>
    <scope>NUCLEOTIDE SEQUENCE</scope>
    <source>
        <strain evidence="1">Bd21</strain>
    </source>
</reference>
<dbReference type="EnsemblPlants" id="PNT70741">
    <property type="protein sequence ID" value="PNT70741"/>
    <property type="gene ID" value="BRADI_2g17064v3"/>
</dbReference>
<dbReference type="Gramene" id="PNT70741">
    <property type="protein sequence ID" value="PNT70741"/>
    <property type="gene ID" value="BRADI_2g17064v3"/>
</dbReference>
<sequence length="86" mass="10019">MHNSAHPLVARWTTHRGHVGRGIKRRQQGPGCMVVVVARCLLSVHWQPRVWRGGRGLVIEIYVYGSSHFYFRKIFLHDPLQYILQS</sequence>
<evidence type="ECO:0000313" key="1">
    <source>
        <dbReference type="EMBL" id="PNT70740.1"/>
    </source>
</evidence>
<reference evidence="2" key="3">
    <citation type="submission" date="2018-08" db="UniProtKB">
        <authorList>
            <consortium name="EnsemblPlants"/>
        </authorList>
    </citation>
    <scope>IDENTIFICATION</scope>
    <source>
        <strain evidence="2">cv. Bd21</strain>
    </source>
</reference>
<dbReference type="EMBL" id="CM000881">
    <property type="protein sequence ID" value="PNT70739.1"/>
    <property type="molecule type" value="Genomic_DNA"/>
</dbReference>
<proteinExistence type="predicted"/>
<organism evidence="1">
    <name type="scientific">Brachypodium distachyon</name>
    <name type="common">Purple false brome</name>
    <name type="synonym">Trachynia distachya</name>
    <dbReference type="NCBI Taxonomy" id="15368"/>
    <lineage>
        <taxon>Eukaryota</taxon>
        <taxon>Viridiplantae</taxon>
        <taxon>Streptophyta</taxon>
        <taxon>Embryophyta</taxon>
        <taxon>Tracheophyta</taxon>
        <taxon>Spermatophyta</taxon>
        <taxon>Magnoliopsida</taxon>
        <taxon>Liliopsida</taxon>
        <taxon>Poales</taxon>
        <taxon>Poaceae</taxon>
        <taxon>BOP clade</taxon>
        <taxon>Pooideae</taxon>
        <taxon>Stipodae</taxon>
        <taxon>Brachypodieae</taxon>
        <taxon>Brachypodium</taxon>
    </lineage>
</organism>
<dbReference type="EMBL" id="CM000881">
    <property type="protein sequence ID" value="PNT70740.1"/>
    <property type="molecule type" value="Genomic_DNA"/>
</dbReference>
<gene>
    <name evidence="1" type="ORF">BRADI_2g17064v3</name>
</gene>
<dbReference type="Gramene" id="PNT70740">
    <property type="protein sequence ID" value="PNT70740"/>
    <property type="gene ID" value="BRADI_2g17064v3"/>
</dbReference>
<dbReference type="Proteomes" id="UP000008810">
    <property type="component" value="Chromosome 2"/>
</dbReference>
<evidence type="ECO:0000313" key="3">
    <source>
        <dbReference type="Proteomes" id="UP000008810"/>
    </source>
</evidence>
<name>A0A2K2D8Z1_BRADI</name>
<accession>A0A2K2D8Z1</accession>
<keyword evidence="3" id="KW-1185">Reference proteome</keyword>
<dbReference type="EnsemblPlants" id="PNT70739">
    <property type="protein sequence ID" value="PNT70739"/>
    <property type="gene ID" value="BRADI_2g17064v3"/>
</dbReference>
<dbReference type="EnsemblPlants" id="PNT70740">
    <property type="protein sequence ID" value="PNT70740"/>
    <property type="gene ID" value="BRADI_2g17064v3"/>
</dbReference>